<evidence type="ECO:0000259" key="7">
    <source>
        <dbReference type="PROSITE" id="PS50949"/>
    </source>
</evidence>
<keyword evidence="5" id="KW-0804">Transcription</keyword>
<dbReference type="Gene3D" id="1.10.10.10">
    <property type="entry name" value="Winged helix-like DNA-binding domain superfamily/Winged helix DNA-binding domain"/>
    <property type="match status" value="1"/>
</dbReference>
<evidence type="ECO:0000313" key="11">
    <source>
        <dbReference type="Proteomes" id="UP000186883"/>
    </source>
</evidence>
<evidence type="ECO:0000313" key="8">
    <source>
        <dbReference type="EMBL" id="KZB83729.1"/>
    </source>
</evidence>
<name>A0A154MJY4_9PSEU</name>
<dbReference type="RefSeq" id="WP_061982132.1">
    <property type="nucleotide sequence ID" value="NZ_FOPQ01000003.1"/>
</dbReference>
<evidence type="ECO:0000313" key="9">
    <source>
        <dbReference type="EMBL" id="OKA06830.1"/>
    </source>
</evidence>
<evidence type="ECO:0000313" key="10">
    <source>
        <dbReference type="Proteomes" id="UP000076321"/>
    </source>
</evidence>
<keyword evidence="3" id="KW-0805">Transcription regulation</keyword>
<dbReference type="PANTHER" id="PTHR46577">
    <property type="entry name" value="HTH-TYPE TRANSCRIPTIONAL REGULATORY PROTEIN GABR"/>
    <property type="match status" value="1"/>
</dbReference>
<reference evidence="8 10" key="1">
    <citation type="submission" date="2015-12" db="EMBL/GenBank/DDBJ databases">
        <title>Amycolatopsis regifaucium genome sequencing and assembly.</title>
        <authorList>
            <person name="Mayilraj S."/>
        </authorList>
    </citation>
    <scope>NUCLEOTIDE SEQUENCE [LARGE SCALE GENOMIC DNA]</scope>
    <source>
        <strain evidence="8 10">GY080</strain>
    </source>
</reference>
<dbReference type="InterPro" id="IPR015424">
    <property type="entry name" value="PyrdxlP-dep_Trfase"/>
</dbReference>
<feature type="region of interest" description="Disordered" evidence="6">
    <location>
        <begin position="86"/>
        <end position="105"/>
    </location>
</feature>
<dbReference type="InterPro" id="IPR000524">
    <property type="entry name" value="Tscrpt_reg_HTH_GntR"/>
</dbReference>
<comment type="caution">
    <text evidence="8">The sequence shown here is derived from an EMBL/GenBank/DDBJ whole genome shotgun (WGS) entry which is preliminary data.</text>
</comment>
<dbReference type="EMBL" id="LOBU02000014">
    <property type="protein sequence ID" value="OKA06830.1"/>
    <property type="molecule type" value="Genomic_DNA"/>
</dbReference>
<keyword evidence="2" id="KW-0663">Pyridoxal phosphate</keyword>
<dbReference type="SMART" id="SM00345">
    <property type="entry name" value="HTH_GNTR"/>
    <property type="match status" value="1"/>
</dbReference>
<proteinExistence type="inferred from homology"/>
<gene>
    <name evidence="9" type="ORF">ATP06_0220060</name>
    <name evidence="8" type="ORF">AVL48_34565</name>
</gene>
<dbReference type="InterPro" id="IPR036388">
    <property type="entry name" value="WH-like_DNA-bd_sf"/>
</dbReference>
<keyword evidence="11" id="KW-1185">Reference proteome</keyword>
<dbReference type="PRINTS" id="PR00035">
    <property type="entry name" value="HTHGNTR"/>
</dbReference>
<evidence type="ECO:0000256" key="3">
    <source>
        <dbReference type="ARBA" id="ARBA00023015"/>
    </source>
</evidence>
<comment type="similarity">
    <text evidence="1">In the C-terminal section; belongs to the class-I pyridoxal-phosphate-dependent aminotransferase family.</text>
</comment>
<dbReference type="GO" id="GO:0030170">
    <property type="term" value="F:pyridoxal phosphate binding"/>
    <property type="evidence" value="ECO:0007669"/>
    <property type="project" value="InterPro"/>
</dbReference>
<dbReference type="Proteomes" id="UP000186883">
    <property type="component" value="Unassembled WGS sequence"/>
</dbReference>
<dbReference type="InterPro" id="IPR051446">
    <property type="entry name" value="HTH_trans_reg/aminotransferase"/>
</dbReference>
<feature type="domain" description="HTH gntR-type" evidence="7">
    <location>
        <begin position="19"/>
        <end position="87"/>
    </location>
</feature>
<dbReference type="OrthoDB" id="5415143at2"/>
<evidence type="ECO:0000256" key="4">
    <source>
        <dbReference type="ARBA" id="ARBA00023125"/>
    </source>
</evidence>
<evidence type="ECO:0000256" key="2">
    <source>
        <dbReference type="ARBA" id="ARBA00022898"/>
    </source>
</evidence>
<organism evidence="8 10">
    <name type="scientific">Amycolatopsis regifaucium</name>
    <dbReference type="NCBI Taxonomy" id="546365"/>
    <lineage>
        <taxon>Bacteria</taxon>
        <taxon>Bacillati</taxon>
        <taxon>Actinomycetota</taxon>
        <taxon>Actinomycetes</taxon>
        <taxon>Pseudonocardiales</taxon>
        <taxon>Pseudonocardiaceae</taxon>
        <taxon>Amycolatopsis</taxon>
    </lineage>
</organism>
<dbReference type="Gene3D" id="3.40.640.10">
    <property type="entry name" value="Type I PLP-dependent aspartate aminotransferase-like (Major domain)"/>
    <property type="match status" value="1"/>
</dbReference>
<evidence type="ECO:0000256" key="5">
    <source>
        <dbReference type="ARBA" id="ARBA00023163"/>
    </source>
</evidence>
<dbReference type="Proteomes" id="UP000076321">
    <property type="component" value="Unassembled WGS sequence"/>
</dbReference>
<dbReference type="PROSITE" id="PS50949">
    <property type="entry name" value="HTH_GNTR"/>
    <property type="match status" value="1"/>
</dbReference>
<dbReference type="InterPro" id="IPR036390">
    <property type="entry name" value="WH_DNA-bd_sf"/>
</dbReference>
<dbReference type="AlphaFoldDB" id="A0A154MJY4"/>
<dbReference type="CDD" id="cd00609">
    <property type="entry name" value="AAT_like"/>
    <property type="match status" value="1"/>
</dbReference>
<dbReference type="EMBL" id="LQCI01000018">
    <property type="protein sequence ID" value="KZB83729.1"/>
    <property type="molecule type" value="Genomic_DNA"/>
</dbReference>
<dbReference type="GO" id="GO:0003700">
    <property type="term" value="F:DNA-binding transcription factor activity"/>
    <property type="evidence" value="ECO:0007669"/>
    <property type="project" value="InterPro"/>
</dbReference>
<dbReference type="SUPFAM" id="SSF53383">
    <property type="entry name" value="PLP-dependent transferases"/>
    <property type="match status" value="1"/>
</dbReference>
<dbReference type="GO" id="GO:0003677">
    <property type="term" value="F:DNA binding"/>
    <property type="evidence" value="ECO:0007669"/>
    <property type="project" value="UniProtKB-KW"/>
</dbReference>
<sequence>MANSWSSSGMDVHLDWRPESGRTGLAAAIRAAIREGRWQAGAAVPSTRALAQDLGVARGTVTRVYADLAAEGYLRTSQGAPTRVATAGALPASPPRPIPRDPAPRWDLRPGRPNLSAFPRTAWLAATRRALHRAPMSAFDYTAESGAAELRETLAGYLARSRGVVADPERILVCAGFSHAIAILARVLHARGADEIAFENPSLHIYRDIAAANGPRVVGVGVDDDGIAVSALDSPAVVVTPAHQYPLGVTLAPGRRAELTRWAAETGAVVIEDDYDGEFRFDHQQVGALQALAPERVVYVGTTSKTLAPSLRLGWMVLPRFLVEPVRAEMAASGARPALLDQLAMAELIESGAYDQHIRRCRAEYRSRRDRLLAALPDSVLPQGISAGLHLVLQFPGEEPREMEVLAACRRRAIGLEGLSDYWIGEPQREGLVIGYGAAAKHAFNGATEALREAIFEVT</sequence>
<evidence type="ECO:0000256" key="6">
    <source>
        <dbReference type="SAM" id="MobiDB-lite"/>
    </source>
</evidence>
<dbReference type="Pfam" id="PF00155">
    <property type="entry name" value="Aminotran_1_2"/>
    <property type="match status" value="1"/>
</dbReference>
<evidence type="ECO:0000256" key="1">
    <source>
        <dbReference type="ARBA" id="ARBA00005384"/>
    </source>
</evidence>
<accession>A0A154MJY4</accession>
<protein>
    <submittedName>
        <fullName evidence="8">GntR family transcriptional regulator</fullName>
    </submittedName>
</protein>
<dbReference type="InterPro" id="IPR015421">
    <property type="entry name" value="PyrdxlP-dep_Trfase_major"/>
</dbReference>
<keyword evidence="4" id="KW-0238">DNA-binding</keyword>
<dbReference type="Pfam" id="PF00392">
    <property type="entry name" value="GntR"/>
    <property type="match status" value="1"/>
</dbReference>
<dbReference type="SUPFAM" id="SSF46785">
    <property type="entry name" value="Winged helix' DNA-binding domain"/>
    <property type="match status" value="1"/>
</dbReference>
<dbReference type="PANTHER" id="PTHR46577:SF1">
    <property type="entry name" value="HTH-TYPE TRANSCRIPTIONAL REGULATORY PROTEIN GABR"/>
    <property type="match status" value="1"/>
</dbReference>
<dbReference type="InterPro" id="IPR004839">
    <property type="entry name" value="Aminotransferase_I/II_large"/>
</dbReference>
<reference evidence="9 11" key="2">
    <citation type="submission" date="2016-11" db="EMBL/GenBank/DDBJ databases">
        <title>Genome sequencing of Amycolatopsis regifaucium.</title>
        <authorList>
            <person name="Mayilraj S."/>
            <person name="Kaur N."/>
        </authorList>
    </citation>
    <scope>NUCLEOTIDE SEQUENCE [LARGE SCALE GENOMIC DNA]</scope>
    <source>
        <strain evidence="9 11">GY080</strain>
    </source>
</reference>
<dbReference type="CDD" id="cd07377">
    <property type="entry name" value="WHTH_GntR"/>
    <property type="match status" value="1"/>
</dbReference>